<keyword evidence="5" id="KW-0862">Zinc</keyword>
<dbReference type="SMART" id="SM00382">
    <property type="entry name" value="AAA"/>
    <property type="match status" value="1"/>
</dbReference>
<gene>
    <name evidence="8" type="ORF">GOB84_12955</name>
</gene>
<dbReference type="PROSITE" id="PS00211">
    <property type="entry name" value="ABC_TRANSPORTER_1"/>
    <property type="match status" value="1"/>
</dbReference>
<dbReference type="Proteomes" id="UP000615326">
    <property type="component" value="Unassembled WGS sequence"/>
</dbReference>
<dbReference type="PANTHER" id="PTHR42734">
    <property type="entry name" value="METAL TRANSPORT SYSTEM ATP-BINDING PROTEIN TM_0124-RELATED"/>
    <property type="match status" value="1"/>
</dbReference>
<keyword evidence="5" id="KW-0864">Zinc transport</keyword>
<reference evidence="8 9" key="1">
    <citation type="journal article" date="2020" name="Int. J. Syst. Evol. Microbiol.">
        <title>Novel acetic acid bacteria from cider fermentations: Acetobacter conturbans sp. nov. and Acetobacter fallax sp. nov.</title>
        <authorList>
            <person name="Sombolestani A.S."/>
            <person name="Cleenwerck I."/>
            <person name="Cnockaert M."/>
            <person name="Borremans W."/>
            <person name="Wieme A.D."/>
            <person name="De Vuyst L."/>
            <person name="Vandamme P."/>
        </authorList>
    </citation>
    <scope>NUCLEOTIDE SEQUENCE [LARGE SCALE GENOMIC DNA]</scope>
    <source>
        <strain evidence="8 9">LMG 1637</strain>
    </source>
</reference>
<evidence type="ECO:0000256" key="1">
    <source>
        <dbReference type="ARBA" id="ARBA00005417"/>
    </source>
</evidence>
<dbReference type="RefSeq" id="WP_338421736.1">
    <property type="nucleotide sequence ID" value="NZ_WOSW01000028.1"/>
</dbReference>
<keyword evidence="3" id="KW-0547">Nucleotide-binding</keyword>
<dbReference type="InterPro" id="IPR050153">
    <property type="entry name" value="Metal_Ion_Import_ABC"/>
</dbReference>
<keyword evidence="9" id="KW-1185">Reference proteome</keyword>
<evidence type="ECO:0000256" key="4">
    <source>
        <dbReference type="ARBA" id="ARBA00022840"/>
    </source>
</evidence>
<feature type="domain" description="ABC transporter" evidence="7">
    <location>
        <begin position="12"/>
        <end position="244"/>
    </location>
</feature>
<proteinExistence type="inferred from homology"/>
<keyword evidence="6" id="KW-0406">Ion transport</keyword>
<keyword evidence="4 8" id="KW-0067">ATP-binding</keyword>
<evidence type="ECO:0000256" key="2">
    <source>
        <dbReference type="ARBA" id="ARBA00022448"/>
    </source>
</evidence>
<dbReference type="PANTHER" id="PTHR42734:SF17">
    <property type="entry name" value="METAL TRANSPORT SYSTEM ATP-BINDING PROTEIN TM_0124-RELATED"/>
    <property type="match status" value="1"/>
</dbReference>
<accession>A0ABX0KBU8</accession>
<comment type="caution">
    <text evidence="8">The sequence shown here is derived from an EMBL/GenBank/DDBJ whole genome shotgun (WGS) entry which is preliminary data.</text>
</comment>
<name>A0ABX0KBU8_9PROT</name>
<evidence type="ECO:0000313" key="8">
    <source>
        <dbReference type="EMBL" id="NHO33455.1"/>
    </source>
</evidence>
<dbReference type="GO" id="GO:0005524">
    <property type="term" value="F:ATP binding"/>
    <property type="evidence" value="ECO:0007669"/>
    <property type="project" value="UniProtKB-KW"/>
</dbReference>
<dbReference type="InterPro" id="IPR003593">
    <property type="entry name" value="AAA+_ATPase"/>
</dbReference>
<dbReference type="SUPFAM" id="SSF52540">
    <property type="entry name" value="P-loop containing nucleoside triphosphate hydrolases"/>
    <property type="match status" value="1"/>
</dbReference>
<protein>
    <submittedName>
        <fullName evidence="8">ATP-binding cassette domain-containing protein</fullName>
    </submittedName>
</protein>
<dbReference type="InterPro" id="IPR003439">
    <property type="entry name" value="ABC_transporter-like_ATP-bd"/>
</dbReference>
<evidence type="ECO:0000259" key="7">
    <source>
        <dbReference type="PROSITE" id="PS50893"/>
    </source>
</evidence>
<dbReference type="EMBL" id="WOSW01000028">
    <property type="protein sequence ID" value="NHO33455.1"/>
    <property type="molecule type" value="Genomic_DNA"/>
</dbReference>
<comment type="similarity">
    <text evidence="1">Belongs to the ABC transporter superfamily.</text>
</comment>
<dbReference type="Gene3D" id="3.40.50.300">
    <property type="entry name" value="P-loop containing nucleotide triphosphate hydrolases"/>
    <property type="match status" value="1"/>
</dbReference>
<dbReference type="InterPro" id="IPR017871">
    <property type="entry name" value="ABC_transporter-like_CS"/>
</dbReference>
<dbReference type="PROSITE" id="PS50893">
    <property type="entry name" value="ABC_TRANSPORTER_2"/>
    <property type="match status" value="1"/>
</dbReference>
<keyword evidence="2" id="KW-0813">Transport</keyword>
<evidence type="ECO:0000256" key="3">
    <source>
        <dbReference type="ARBA" id="ARBA00022741"/>
    </source>
</evidence>
<evidence type="ECO:0000256" key="5">
    <source>
        <dbReference type="ARBA" id="ARBA00022906"/>
    </source>
</evidence>
<sequence>MIKAPGRRGSAVCCRGVTLDVGSHAILSDISLTVEAGSFVGLFGPNGAGKTTFLRALLGLVQVESGDIMLFGDAVTRGSRSIGYMPQSRTPNGATLTGRDLLASGFDGGKWGVPWVSRAGYAEIEAVLEAVDAVSLADRRLGSLSGGERQRLLIAQALLGSPRLLLLDEPLASLDPARMREMALLLRDVARKREMTVICSAHDINPLMGVMDTVLCLARGQARIGPVDEVVTSEVLSALYGAPVEVCHAPSGRVLVSADGL</sequence>
<organism evidence="8 9">
    <name type="scientific">Acetobacter fallax</name>
    <dbReference type="NCBI Taxonomy" id="1737473"/>
    <lineage>
        <taxon>Bacteria</taxon>
        <taxon>Pseudomonadati</taxon>
        <taxon>Pseudomonadota</taxon>
        <taxon>Alphaproteobacteria</taxon>
        <taxon>Acetobacterales</taxon>
        <taxon>Acetobacteraceae</taxon>
        <taxon>Acetobacter</taxon>
    </lineage>
</organism>
<evidence type="ECO:0000256" key="6">
    <source>
        <dbReference type="ARBA" id="ARBA00023065"/>
    </source>
</evidence>
<dbReference type="Pfam" id="PF00005">
    <property type="entry name" value="ABC_tran"/>
    <property type="match status" value="1"/>
</dbReference>
<dbReference type="InterPro" id="IPR027417">
    <property type="entry name" value="P-loop_NTPase"/>
</dbReference>
<evidence type="ECO:0000313" key="9">
    <source>
        <dbReference type="Proteomes" id="UP000615326"/>
    </source>
</evidence>